<dbReference type="PROSITE" id="PS50878">
    <property type="entry name" value="RT_POL"/>
    <property type="match status" value="1"/>
</dbReference>
<dbReference type="eggNOG" id="KOG1075">
    <property type="taxonomic scope" value="Eukaryota"/>
</dbReference>
<name>A0A1I7S6I6_BURXY</name>
<protein>
    <submittedName>
        <fullName evidence="4">Reverse transcriptase domain-containing protein</fullName>
    </submittedName>
</protein>
<accession>A0A1I7S6I6</accession>
<dbReference type="SUPFAM" id="SSF56672">
    <property type="entry name" value="DNA/RNA polymerases"/>
    <property type="match status" value="1"/>
</dbReference>
<reference evidence="4" key="1">
    <citation type="submission" date="2016-11" db="UniProtKB">
        <authorList>
            <consortium name="WormBaseParasite"/>
        </authorList>
    </citation>
    <scope>IDENTIFICATION</scope>
</reference>
<dbReference type="AlphaFoldDB" id="A0A1I7S6I6"/>
<evidence type="ECO:0000259" key="2">
    <source>
        <dbReference type="PROSITE" id="PS50878"/>
    </source>
</evidence>
<evidence type="ECO:0000256" key="1">
    <source>
        <dbReference type="SAM" id="MobiDB-lite"/>
    </source>
</evidence>
<dbReference type="PANTHER" id="PTHR19446">
    <property type="entry name" value="REVERSE TRANSCRIPTASES"/>
    <property type="match status" value="1"/>
</dbReference>
<feature type="compositionally biased region" description="Polar residues" evidence="1">
    <location>
        <begin position="44"/>
        <end position="80"/>
    </location>
</feature>
<feature type="region of interest" description="Disordered" evidence="1">
    <location>
        <begin position="537"/>
        <end position="571"/>
    </location>
</feature>
<feature type="region of interest" description="Disordered" evidence="1">
    <location>
        <begin position="173"/>
        <end position="207"/>
    </location>
</feature>
<proteinExistence type="predicted"/>
<dbReference type="Pfam" id="PF00078">
    <property type="entry name" value="RVT_1"/>
    <property type="match status" value="1"/>
</dbReference>
<feature type="compositionally biased region" description="Low complexity" evidence="1">
    <location>
        <begin position="192"/>
        <end position="206"/>
    </location>
</feature>
<dbReference type="Proteomes" id="UP000095284">
    <property type="component" value="Unplaced"/>
</dbReference>
<dbReference type="InterPro" id="IPR043502">
    <property type="entry name" value="DNA/RNA_pol_sf"/>
</dbReference>
<organism evidence="3 4">
    <name type="scientific">Bursaphelenchus xylophilus</name>
    <name type="common">Pinewood nematode worm</name>
    <name type="synonym">Aphelenchoides xylophilus</name>
    <dbReference type="NCBI Taxonomy" id="6326"/>
    <lineage>
        <taxon>Eukaryota</taxon>
        <taxon>Metazoa</taxon>
        <taxon>Ecdysozoa</taxon>
        <taxon>Nematoda</taxon>
        <taxon>Chromadorea</taxon>
        <taxon>Rhabditida</taxon>
        <taxon>Tylenchina</taxon>
        <taxon>Tylenchomorpha</taxon>
        <taxon>Aphelenchoidea</taxon>
        <taxon>Aphelenchoididae</taxon>
        <taxon>Bursaphelenchus</taxon>
    </lineage>
</organism>
<feature type="compositionally biased region" description="Low complexity" evidence="1">
    <location>
        <begin position="557"/>
        <end position="571"/>
    </location>
</feature>
<sequence length="1193" mass="136247">MLPEPSNLRSPPTKRGRTESAPTESEPGPSGEQSTGAGAPGIPNENSSRANGNAGAQPSESVLARVQTQPTRVTGRVQRQNWSTDELARVCQEYRELKESTGGVEAGGPAVWFGKLSERYNRVIESVNRAYGLNLPARNWSSIRSKLQRDKAADRIFDKVWDRVVVNPDGETVILDDPENSSEQIEDHRIGEAASAAEPTTTASSPDTEWVIDDEFRENFNHFVATWMGKTRKVRKPIKFPRKVPEVLWKHANHLVAEHVANGTIRSLADLNRTVYAASCTVAHVLKLEDKKCAQREKDWFAAREAEIKNLSRYLNWIDVELTRRRQSQRLTPRQKRHVVELRLRYGRDRVADTTRLIELKSMLRDVLAMTRRSVMRRRADRDRKRGKFVPLRKYLESGESRDDPALRVDEIREYWAGIVGESQRSQSDAITAEWAQDCNVSAQEVTDEQLRVWWRMAVSKCKPNKAPGPDGIPGVSWKRLPERYNRVIESVNRAYGLNLPARNWSSIRSKLQRDKAADRIFDKVWDRVVVNPDGETVILDDPENSSEQIEDHRIGEAASAAEPTTTASSPDTEWVIDDEFRENFNHFVATWMGKTRKVRKPIKFPRKVPEVLWKHANHLVAEHVANGTIRSLADLNRTVYAASCTVAHVLKLEDKKCAQREKDWFAAREAEIKNLSRYLNWIDVELTRRRQSQRLTPRQKRHVVELRLRYGRDRVADTTRLIELKSMLRDVLAMTRRSVMRRRADRDRKRGKFVPLRKYLESGESRDDPALRVDEIREYWAGIVGESQRSQSDAITAEWAQDCNVSAQEVTDEQLRVWWRMAVSKCKPNKAPGPDGIPGVSWKRLPCASDWLCTWLINALRSVRVNTPGWLAHGRVVLLYKKGDASDPANYRPIACLNTCYKLITSVIEKAIREQVSACPQLLPREQIANRKGVWGCTHASIVDRMVTGSARVDKGIPGGLRVLFYDCQKAFDSVLRDHMFKVLEVAKIDRKLLLLMKSLTMNWTVRYELRRSGHTERSNPLRVRRGLLQGDTLSPTWFCLCIAPISKALRDANPGPQFRPIPGRRDGVSVYVGHMFYMDDLKVYCAGERAQVAAERLVPELFSRIGMNINASKSAAASLSGENTTSSLPVLGVKDQYKYLGIESGFVAHEVAAYARMEKAQRSYSPISYWEINDLPRRRQTWTEWTWRSES</sequence>
<feature type="region of interest" description="Disordered" evidence="1">
    <location>
        <begin position="1"/>
        <end position="80"/>
    </location>
</feature>
<dbReference type="WBParaSite" id="BXY_0862400.1">
    <property type="protein sequence ID" value="BXY_0862400.1"/>
    <property type="gene ID" value="BXY_0862400"/>
</dbReference>
<evidence type="ECO:0000313" key="4">
    <source>
        <dbReference type="WBParaSite" id="BXY_0862400.1"/>
    </source>
</evidence>
<dbReference type="CDD" id="cd01650">
    <property type="entry name" value="RT_nLTR_like"/>
    <property type="match status" value="1"/>
</dbReference>
<feature type="domain" description="Reverse transcriptase" evidence="2">
    <location>
        <begin position="861"/>
        <end position="1146"/>
    </location>
</feature>
<dbReference type="InterPro" id="IPR000477">
    <property type="entry name" value="RT_dom"/>
</dbReference>
<evidence type="ECO:0000313" key="3">
    <source>
        <dbReference type="Proteomes" id="UP000095284"/>
    </source>
</evidence>